<dbReference type="GO" id="GO:0003677">
    <property type="term" value="F:DNA binding"/>
    <property type="evidence" value="ECO:0007669"/>
    <property type="project" value="InterPro"/>
</dbReference>
<dbReference type="Proteomes" id="UP001456224">
    <property type="component" value="Chromosome"/>
</dbReference>
<keyword evidence="3" id="KW-0731">Sigma factor</keyword>
<dbReference type="Gene3D" id="1.10.10.10">
    <property type="entry name" value="Winged helix-like DNA-binding domain superfamily/Winged helix DNA-binding domain"/>
    <property type="match status" value="1"/>
</dbReference>
<evidence type="ECO:0000259" key="6">
    <source>
        <dbReference type="Pfam" id="PF08281"/>
    </source>
</evidence>
<organism evidence="7 9">
    <name type="scientific">Achromobacter veterisilvae</name>
    <dbReference type="NCBI Taxonomy" id="2069367"/>
    <lineage>
        <taxon>Bacteria</taxon>
        <taxon>Pseudomonadati</taxon>
        <taxon>Pseudomonadota</taxon>
        <taxon>Betaproteobacteria</taxon>
        <taxon>Burkholderiales</taxon>
        <taxon>Alcaligenaceae</taxon>
        <taxon>Achromobacter</taxon>
    </lineage>
</organism>
<keyword evidence="4" id="KW-0804">Transcription</keyword>
<keyword evidence="2" id="KW-0805">Transcription regulation</keyword>
<evidence type="ECO:0000256" key="4">
    <source>
        <dbReference type="ARBA" id="ARBA00023163"/>
    </source>
</evidence>
<dbReference type="InterPro" id="IPR014284">
    <property type="entry name" value="RNA_pol_sigma-70_dom"/>
</dbReference>
<name>A0A446C6S4_9BURK</name>
<sequence>MSPPDTARHAALLTWYSDHHGWLVGWLRRKLGSACDAADFAQDTFLRLLGRDDLAAIRTPRAYLTTTATRLLIDDARRRKLEAACLESWAILHGGEAAPAPEQLLETIEALAGLARMLDTLPAKPRSAFLLHRLDGWSYGEIAAELGVSTSMVKQYVARALAHCYLAMEAA</sequence>
<dbReference type="Pfam" id="PF04542">
    <property type="entry name" value="Sigma70_r2"/>
    <property type="match status" value="1"/>
</dbReference>
<reference evidence="7 9" key="1">
    <citation type="submission" date="2018-07" db="EMBL/GenBank/DDBJ databases">
        <authorList>
            <person name="Peeters C."/>
        </authorList>
    </citation>
    <scope>NUCLEOTIDE SEQUENCE [LARGE SCALE GENOMIC DNA]</scope>
    <source>
        <strain evidence="7 9">LMG 30378</strain>
    </source>
</reference>
<dbReference type="GO" id="GO:0006352">
    <property type="term" value="P:DNA-templated transcription initiation"/>
    <property type="evidence" value="ECO:0007669"/>
    <property type="project" value="InterPro"/>
</dbReference>
<dbReference type="RefSeq" id="WP_129239218.1">
    <property type="nucleotide sequence ID" value="NZ_CP148753.1"/>
</dbReference>
<dbReference type="Proteomes" id="UP000289465">
    <property type="component" value="Unassembled WGS sequence"/>
</dbReference>
<evidence type="ECO:0000259" key="5">
    <source>
        <dbReference type="Pfam" id="PF04542"/>
    </source>
</evidence>
<dbReference type="SUPFAM" id="SSF88946">
    <property type="entry name" value="Sigma2 domain of RNA polymerase sigma factors"/>
    <property type="match status" value="1"/>
</dbReference>
<evidence type="ECO:0000313" key="7">
    <source>
        <dbReference type="EMBL" id="SSW63493.1"/>
    </source>
</evidence>
<protein>
    <submittedName>
        <fullName evidence="7">Putative RNA polymerase sigma factor FecI</fullName>
    </submittedName>
    <submittedName>
        <fullName evidence="8">Sigma-70 family RNA polymerase sigma factor</fullName>
    </submittedName>
</protein>
<dbReference type="InterPro" id="IPR039425">
    <property type="entry name" value="RNA_pol_sigma-70-like"/>
</dbReference>
<reference evidence="8 10" key="2">
    <citation type="submission" date="2024-03" db="EMBL/GenBank/DDBJ databases">
        <title>Reference genomes for the five species model microbial community.</title>
        <authorList>
            <person name="Padfield D."/>
        </authorList>
    </citation>
    <scope>NUCLEOTIDE SEQUENCE [LARGE SCALE GENOMIC DNA]</scope>
    <source>
        <strain evidence="8 10">AB1</strain>
    </source>
</reference>
<dbReference type="InterPro" id="IPR036388">
    <property type="entry name" value="WH-like_DNA-bd_sf"/>
</dbReference>
<dbReference type="GO" id="GO:0016987">
    <property type="term" value="F:sigma factor activity"/>
    <property type="evidence" value="ECO:0007669"/>
    <property type="project" value="UniProtKB-KW"/>
</dbReference>
<dbReference type="EMBL" id="UFQC01000002">
    <property type="protein sequence ID" value="SSW63493.1"/>
    <property type="molecule type" value="Genomic_DNA"/>
</dbReference>
<evidence type="ECO:0000313" key="10">
    <source>
        <dbReference type="Proteomes" id="UP001456224"/>
    </source>
</evidence>
<dbReference type="NCBIfam" id="TIGR02937">
    <property type="entry name" value="sigma70-ECF"/>
    <property type="match status" value="1"/>
</dbReference>
<dbReference type="PANTHER" id="PTHR43133:SF63">
    <property type="entry name" value="RNA POLYMERASE SIGMA FACTOR FECI-RELATED"/>
    <property type="match status" value="1"/>
</dbReference>
<evidence type="ECO:0000256" key="3">
    <source>
        <dbReference type="ARBA" id="ARBA00023082"/>
    </source>
</evidence>
<dbReference type="InterPro" id="IPR013324">
    <property type="entry name" value="RNA_pol_sigma_r3/r4-like"/>
</dbReference>
<dbReference type="EMBL" id="CP148753">
    <property type="protein sequence ID" value="WXR75681.1"/>
    <property type="molecule type" value="Genomic_DNA"/>
</dbReference>
<dbReference type="AlphaFoldDB" id="A0A446C6S4"/>
<dbReference type="Gene3D" id="1.10.1740.10">
    <property type="match status" value="1"/>
</dbReference>
<accession>A0A446C6S4</accession>
<dbReference type="OrthoDB" id="8654550at2"/>
<dbReference type="SUPFAM" id="SSF88659">
    <property type="entry name" value="Sigma3 and sigma4 domains of RNA polymerase sigma factors"/>
    <property type="match status" value="1"/>
</dbReference>
<dbReference type="InterPro" id="IPR007627">
    <property type="entry name" value="RNA_pol_sigma70_r2"/>
</dbReference>
<evidence type="ECO:0000313" key="8">
    <source>
        <dbReference type="EMBL" id="WXR75681.1"/>
    </source>
</evidence>
<feature type="domain" description="RNA polymerase sigma factor 70 region 4 type 2" evidence="6">
    <location>
        <begin position="114"/>
        <end position="164"/>
    </location>
</feature>
<keyword evidence="10" id="KW-1185">Reference proteome</keyword>
<dbReference type="InterPro" id="IPR013249">
    <property type="entry name" value="RNA_pol_sigma70_r4_t2"/>
</dbReference>
<evidence type="ECO:0000256" key="1">
    <source>
        <dbReference type="ARBA" id="ARBA00010641"/>
    </source>
</evidence>
<gene>
    <name evidence="7" type="primary">fecI_3</name>
    <name evidence="7" type="ORF">AVE30378_00524</name>
    <name evidence="8" type="ORF">WHX56_09320</name>
</gene>
<dbReference type="InterPro" id="IPR013325">
    <property type="entry name" value="RNA_pol_sigma_r2"/>
</dbReference>
<comment type="similarity">
    <text evidence="1">Belongs to the sigma-70 factor family. ECF subfamily.</text>
</comment>
<proteinExistence type="inferred from homology"/>
<evidence type="ECO:0000313" key="9">
    <source>
        <dbReference type="Proteomes" id="UP000289465"/>
    </source>
</evidence>
<dbReference type="PANTHER" id="PTHR43133">
    <property type="entry name" value="RNA POLYMERASE ECF-TYPE SIGMA FACTO"/>
    <property type="match status" value="1"/>
</dbReference>
<evidence type="ECO:0000256" key="2">
    <source>
        <dbReference type="ARBA" id="ARBA00023015"/>
    </source>
</evidence>
<dbReference type="CDD" id="cd06171">
    <property type="entry name" value="Sigma70_r4"/>
    <property type="match status" value="1"/>
</dbReference>
<dbReference type="Pfam" id="PF08281">
    <property type="entry name" value="Sigma70_r4_2"/>
    <property type="match status" value="1"/>
</dbReference>
<feature type="domain" description="RNA polymerase sigma-70 region 2" evidence="5">
    <location>
        <begin position="16"/>
        <end position="80"/>
    </location>
</feature>